<organism evidence="1 2">
    <name type="scientific">Desulfotomaculum copahuensis</name>
    <dbReference type="NCBI Taxonomy" id="1838280"/>
    <lineage>
        <taxon>Bacteria</taxon>
        <taxon>Bacillati</taxon>
        <taxon>Bacillota</taxon>
        <taxon>Clostridia</taxon>
        <taxon>Eubacteriales</taxon>
        <taxon>Desulfotomaculaceae</taxon>
        <taxon>Desulfotomaculum</taxon>
    </lineage>
</organism>
<evidence type="ECO:0000313" key="1">
    <source>
        <dbReference type="EMBL" id="OAT85605.1"/>
    </source>
</evidence>
<keyword evidence="2" id="KW-1185">Reference proteome</keyword>
<gene>
    <name evidence="1" type="ORF">A6M21_05685</name>
</gene>
<dbReference type="EMBL" id="LYVF01000054">
    <property type="protein sequence ID" value="OAT85605.1"/>
    <property type="molecule type" value="Genomic_DNA"/>
</dbReference>
<accession>A0A1B7LHD6</accession>
<proteinExistence type="predicted"/>
<dbReference type="Proteomes" id="UP000078532">
    <property type="component" value="Unassembled WGS sequence"/>
</dbReference>
<dbReference type="OrthoDB" id="1808270at2"/>
<evidence type="ECO:0000313" key="2">
    <source>
        <dbReference type="Proteomes" id="UP000078532"/>
    </source>
</evidence>
<name>A0A1B7LHD6_9FIRM</name>
<dbReference type="AlphaFoldDB" id="A0A1B7LHD6"/>
<reference evidence="1 2" key="1">
    <citation type="submission" date="2016-04" db="EMBL/GenBank/DDBJ databases">
        <authorList>
            <person name="Evans L.H."/>
            <person name="Alamgir A."/>
            <person name="Owens N."/>
            <person name="Weber N.D."/>
            <person name="Virtaneva K."/>
            <person name="Barbian K."/>
            <person name="Babar A."/>
            <person name="Rosenke K."/>
        </authorList>
    </citation>
    <scope>NUCLEOTIDE SEQUENCE [LARGE SCALE GENOMIC DNA]</scope>
    <source>
        <strain evidence="1 2">LMa1</strain>
    </source>
</reference>
<comment type="caution">
    <text evidence="1">The sequence shown here is derived from an EMBL/GenBank/DDBJ whole genome shotgun (WGS) entry which is preliminary data.</text>
</comment>
<sequence length="108" mass="12277">MPFEIYKPRGERAEKAPMVSFSKSSIVLNNVAREKLKAQHVELAYDKDANLVRIRAVDDGGMQIKKTKVFGKGFFKHFGVNPRGKYEARFDEADQSLYVKINSDGQHS</sequence>
<dbReference type="RefSeq" id="WP_066666743.1">
    <property type="nucleotide sequence ID" value="NZ_LYVF01000054.1"/>
</dbReference>
<protein>
    <submittedName>
        <fullName evidence="1">Uncharacterized protein</fullName>
    </submittedName>
</protein>